<dbReference type="EMBL" id="WFLM01000004">
    <property type="protein sequence ID" value="KAB8038016.1"/>
    <property type="molecule type" value="Genomic_DNA"/>
</dbReference>
<feature type="domain" description="LepB N-terminal" evidence="1">
    <location>
        <begin position="149"/>
        <end position="308"/>
    </location>
</feature>
<protein>
    <recommendedName>
        <fullName evidence="1">LepB N-terminal domain-containing protein</fullName>
    </recommendedName>
</protein>
<dbReference type="InterPro" id="IPR040519">
    <property type="entry name" value="LepB_N"/>
</dbReference>
<reference evidence="2 3" key="1">
    <citation type="submission" date="2019-10" db="EMBL/GenBank/DDBJ databases">
        <title>New species of Slilvanegrellaceae.</title>
        <authorList>
            <person name="Pitt A."/>
            <person name="Hahn M.W."/>
        </authorList>
    </citation>
    <scope>NUCLEOTIDE SEQUENCE [LARGE SCALE GENOMIC DNA]</scope>
    <source>
        <strain evidence="2 3">SP-Ram-0.45-NSY-1</strain>
    </source>
</reference>
<accession>A0A6N6VTJ2</accession>
<evidence type="ECO:0000313" key="2">
    <source>
        <dbReference type="EMBL" id="KAB8038016.1"/>
    </source>
</evidence>
<dbReference type="AlphaFoldDB" id="A0A6N6VTJ2"/>
<sequence>MNNNIYESSNFSKSYIINYRKKGEKIGGQVSKANLGGVYEYKSFSENYTVLFKQGRNDGETISEFLAAKLYHLVIPGYASQVILAKYNKETNTKLYIKKDLHTEVYVGSIFFENFNEVHKLMHFKKRPTFLLPFYSDKSKEFVKYNYASNLGKILAVSLWLGDYDTHISNLGIAKINDSIEFVKIDHGWSFAQLQDNMDYNKTPWSGIQSFGKPTNHFADFKQYGFYKNSEGEFLQMIDSLKKINKEQIKFVLRKAFREIESYYNTEIAYKSFAKWIGYKTNRGSFCSEEFVVYLSDKLEKRLNTNLKRRNNLNIHKTSTIYDKLGNVEYISTKL</sequence>
<gene>
    <name evidence="2" type="ORF">GCL60_12655</name>
</gene>
<keyword evidence="3" id="KW-1185">Reference proteome</keyword>
<dbReference type="Pfam" id="PF18640">
    <property type="entry name" value="LepB_N"/>
    <property type="match status" value="1"/>
</dbReference>
<name>A0A6N6VTJ2_9BACT</name>
<evidence type="ECO:0000259" key="1">
    <source>
        <dbReference type="Pfam" id="PF18640"/>
    </source>
</evidence>
<dbReference type="Proteomes" id="UP000437748">
    <property type="component" value="Unassembled WGS sequence"/>
</dbReference>
<proteinExistence type="predicted"/>
<organism evidence="2 3">
    <name type="scientific">Silvanigrella paludirubra</name>
    <dbReference type="NCBI Taxonomy" id="2499159"/>
    <lineage>
        <taxon>Bacteria</taxon>
        <taxon>Pseudomonadati</taxon>
        <taxon>Bdellovibrionota</taxon>
        <taxon>Oligoflexia</taxon>
        <taxon>Silvanigrellales</taxon>
        <taxon>Silvanigrellaceae</taxon>
        <taxon>Silvanigrella</taxon>
    </lineage>
</organism>
<comment type="caution">
    <text evidence="2">The sequence shown here is derived from an EMBL/GenBank/DDBJ whole genome shotgun (WGS) entry which is preliminary data.</text>
</comment>
<dbReference type="OrthoDB" id="9342632at2"/>
<dbReference type="RefSeq" id="WP_153421094.1">
    <property type="nucleotide sequence ID" value="NZ_WFLM01000004.1"/>
</dbReference>
<evidence type="ECO:0000313" key="3">
    <source>
        <dbReference type="Proteomes" id="UP000437748"/>
    </source>
</evidence>